<dbReference type="InterPro" id="IPR035983">
    <property type="entry name" value="Hect_E3_ubiquitin_ligase"/>
</dbReference>
<dbReference type="GO" id="GO:0016567">
    <property type="term" value="P:protein ubiquitination"/>
    <property type="evidence" value="ECO:0007669"/>
    <property type="project" value="TreeGrafter"/>
</dbReference>
<dbReference type="Gene3D" id="3.30.2160.10">
    <property type="entry name" value="Hect, E3 ligase catalytic domain"/>
    <property type="match status" value="1"/>
</dbReference>
<reference evidence="9" key="2">
    <citation type="submission" date="2010-04" db="EMBL/GenBank/DDBJ databases">
        <authorList>
            <person name="Buell R."/>
            <person name="Hamilton J."/>
            <person name="Hostetler J."/>
        </authorList>
    </citation>
    <scope>NUCLEOTIDE SEQUENCE [LARGE SCALE GENOMIC DNA]</scope>
    <source>
        <strain evidence="9">DAOM:BR144</strain>
    </source>
</reference>
<dbReference type="STRING" id="431595.K3X484"/>
<dbReference type="InParanoid" id="K3X484"/>
<feature type="domain" description="HECT" evidence="7">
    <location>
        <begin position="8"/>
        <end position="250"/>
    </location>
</feature>
<protein>
    <recommendedName>
        <fullName evidence="3">HECT-type E3 ubiquitin transferase</fullName>
        <ecNumber evidence="3">2.3.2.26</ecNumber>
    </recommendedName>
</protein>
<evidence type="ECO:0000256" key="6">
    <source>
        <dbReference type="PROSITE-ProRule" id="PRU00104"/>
    </source>
</evidence>
<reference evidence="8" key="3">
    <citation type="submission" date="2015-02" db="UniProtKB">
        <authorList>
            <consortium name="EnsemblProtists"/>
        </authorList>
    </citation>
    <scope>IDENTIFICATION</scope>
    <source>
        <strain evidence="8">DAOM BR144</strain>
    </source>
</reference>
<dbReference type="GO" id="GO:0005737">
    <property type="term" value="C:cytoplasm"/>
    <property type="evidence" value="ECO:0007669"/>
    <property type="project" value="TreeGrafter"/>
</dbReference>
<dbReference type="InterPro" id="IPR050409">
    <property type="entry name" value="E3_ubiq-protein_ligase"/>
</dbReference>
<keyword evidence="9" id="KW-1185">Reference proteome</keyword>
<dbReference type="OMA" id="RMNIRTD"/>
<sequence length="273" mass="31302">MESLAVIPRESIRAALRVQFVGDYRGGDQTAKYQEWFTFLTYSLVEPSCGMFRSVSIVEQTFYLNPNSLYDVGEGHLMYYFAMGRLIGRALLEGRVLGFHLALPLLKMTLGMPLSFNDLEYVDPETYTMLLALLVDDGAEERGLKFCIEEKLKGDETSTHVIDLIPDGRNIDVDDHNKDEYVNRVFRYVLFESVSSQLYMFLKGVYEMVPQELLILFDPEEFDYVLYGSDEINAVAWKRKRRLRNDLSASIDIEDVIEVAGTGMDILSLFLDD</sequence>
<dbReference type="SUPFAM" id="SSF56204">
    <property type="entry name" value="Hect, E3 ligase catalytic domain"/>
    <property type="match status" value="1"/>
</dbReference>
<name>K3X484_GLOUD</name>
<evidence type="ECO:0000256" key="1">
    <source>
        <dbReference type="ARBA" id="ARBA00000885"/>
    </source>
</evidence>
<organism evidence="8 9">
    <name type="scientific">Globisporangium ultimum (strain ATCC 200006 / CBS 805.95 / DAOM BR144)</name>
    <name type="common">Pythium ultimum</name>
    <dbReference type="NCBI Taxonomy" id="431595"/>
    <lineage>
        <taxon>Eukaryota</taxon>
        <taxon>Sar</taxon>
        <taxon>Stramenopiles</taxon>
        <taxon>Oomycota</taxon>
        <taxon>Peronosporomycetes</taxon>
        <taxon>Pythiales</taxon>
        <taxon>Pythiaceae</taxon>
        <taxon>Globisporangium</taxon>
    </lineage>
</organism>
<evidence type="ECO:0000256" key="4">
    <source>
        <dbReference type="ARBA" id="ARBA00022679"/>
    </source>
</evidence>
<reference evidence="9" key="1">
    <citation type="journal article" date="2010" name="Genome Biol.">
        <title>Genome sequence of the necrotrophic plant pathogen Pythium ultimum reveals original pathogenicity mechanisms and effector repertoire.</title>
        <authorList>
            <person name="Levesque C.A."/>
            <person name="Brouwer H."/>
            <person name="Cano L."/>
            <person name="Hamilton J.P."/>
            <person name="Holt C."/>
            <person name="Huitema E."/>
            <person name="Raffaele S."/>
            <person name="Robideau G.P."/>
            <person name="Thines M."/>
            <person name="Win J."/>
            <person name="Zerillo M.M."/>
            <person name="Beakes G.W."/>
            <person name="Boore J.L."/>
            <person name="Busam D."/>
            <person name="Dumas B."/>
            <person name="Ferriera S."/>
            <person name="Fuerstenberg S.I."/>
            <person name="Gachon C.M."/>
            <person name="Gaulin E."/>
            <person name="Govers F."/>
            <person name="Grenville-Briggs L."/>
            <person name="Horner N."/>
            <person name="Hostetler J."/>
            <person name="Jiang R.H."/>
            <person name="Johnson J."/>
            <person name="Krajaejun T."/>
            <person name="Lin H."/>
            <person name="Meijer H.J."/>
            <person name="Moore B."/>
            <person name="Morris P."/>
            <person name="Phuntmart V."/>
            <person name="Puiu D."/>
            <person name="Shetty J."/>
            <person name="Stajich J.E."/>
            <person name="Tripathy S."/>
            <person name="Wawra S."/>
            <person name="van West P."/>
            <person name="Whitty B.R."/>
            <person name="Coutinho P.M."/>
            <person name="Henrissat B."/>
            <person name="Martin F."/>
            <person name="Thomas P.D."/>
            <person name="Tyler B.M."/>
            <person name="De Vries R.P."/>
            <person name="Kamoun S."/>
            <person name="Yandell M."/>
            <person name="Tisserat N."/>
            <person name="Buell C.R."/>
        </authorList>
    </citation>
    <scope>NUCLEOTIDE SEQUENCE</scope>
    <source>
        <strain evidence="9">DAOM:BR144</strain>
    </source>
</reference>
<dbReference type="EnsemblProtists" id="PYU1_T012033">
    <property type="protein sequence ID" value="PYU1_T012033"/>
    <property type="gene ID" value="PYU1_G012007"/>
</dbReference>
<dbReference type="SMART" id="SM00119">
    <property type="entry name" value="HECTc"/>
    <property type="match status" value="1"/>
</dbReference>
<dbReference type="AlphaFoldDB" id="K3X484"/>
<dbReference type="HOGENOM" id="CLU_097737_0_0_1"/>
<evidence type="ECO:0000256" key="2">
    <source>
        <dbReference type="ARBA" id="ARBA00004906"/>
    </source>
</evidence>
<proteinExistence type="predicted"/>
<comment type="catalytic activity">
    <reaction evidence="1">
        <text>S-ubiquitinyl-[E2 ubiquitin-conjugating enzyme]-L-cysteine + [acceptor protein]-L-lysine = [E2 ubiquitin-conjugating enzyme]-L-cysteine + N(6)-ubiquitinyl-[acceptor protein]-L-lysine.</text>
        <dbReference type="EC" id="2.3.2.26"/>
    </reaction>
</comment>
<evidence type="ECO:0000256" key="3">
    <source>
        <dbReference type="ARBA" id="ARBA00012485"/>
    </source>
</evidence>
<dbReference type="PROSITE" id="PS50237">
    <property type="entry name" value="HECT"/>
    <property type="match status" value="1"/>
</dbReference>
<keyword evidence="5 6" id="KW-0833">Ubl conjugation pathway</keyword>
<comment type="pathway">
    <text evidence="2">Protein modification; protein ubiquitination.</text>
</comment>
<dbReference type="Proteomes" id="UP000019132">
    <property type="component" value="Unassembled WGS sequence"/>
</dbReference>
<evidence type="ECO:0000313" key="9">
    <source>
        <dbReference type="Proteomes" id="UP000019132"/>
    </source>
</evidence>
<keyword evidence="4" id="KW-0808">Transferase</keyword>
<evidence type="ECO:0000313" key="8">
    <source>
        <dbReference type="EnsemblProtists" id="PYU1_T012033"/>
    </source>
</evidence>
<dbReference type="Pfam" id="PF00632">
    <property type="entry name" value="HECT"/>
    <property type="match status" value="1"/>
</dbReference>
<dbReference type="PANTHER" id="PTHR11254">
    <property type="entry name" value="HECT DOMAIN UBIQUITIN-PROTEIN LIGASE"/>
    <property type="match status" value="1"/>
</dbReference>
<comment type="caution">
    <text evidence="6">Lacks conserved residue(s) required for the propagation of feature annotation.</text>
</comment>
<evidence type="ECO:0000256" key="5">
    <source>
        <dbReference type="ARBA" id="ARBA00022786"/>
    </source>
</evidence>
<evidence type="ECO:0000259" key="7">
    <source>
        <dbReference type="PROSITE" id="PS50237"/>
    </source>
</evidence>
<dbReference type="eggNOG" id="KOG0939">
    <property type="taxonomic scope" value="Eukaryota"/>
</dbReference>
<dbReference type="InterPro" id="IPR000569">
    <property type="entry name" value="HECT_dom"/>
</dbReference>
<dbReference type="EC" id="2.3.2.26" evidence="3"/>
<dbReference type="GO" id="GO:0061630">
    <property type="term" value="F:ubiquitin protein ligase activity"/>
    <property type="evidence" value="ECO:0007669"/>
    <property type="project" value="UniProtKB-EC"/>
</dbReference>
<dbReference type="Gene3D" id="3.90.1750.10">
    <property type="entry name" value="Hect, E3 ligase catalytic domains"/>
    <property type="match status" value="1"/>
</dbReference>
<dbReference type="VEuPathDB" id="FungiDB:PYU1_G012007"/>
<dbReference type="PANTHER" id="PTHR11254:SF440">
    <property type="entry name" value="E3 UBIQUITIN-PROTEIN LIGASE NEDD-4"/>
    <property type="match status" value="1"/>
</dbReference>
<accession>K3X484</accession>
<dbReference type="GO" id="GO:0006511">
    <property type="term" value="P:ubiquitin-dependent protein catabolic process"/>
    <property type="evidence" value="ECO:0007669"/>
    <property type="project" value="TreeGrafter"/>
</dbReference>
<dbReference type="EMBL" id="GL376621">
    <property type="status" value="NOT_ANNOTATED_CDS"/>
    <property type="molecule type" value="Genomic_DNA"/>
</dbReference>